<organism evidence="1 2">
    <name type="scientific">Amycolatopsis antarctica</name>
    <dbReference type="NCBI Taxonomy" id="1854586"/>
    <lineage>
        <taxon>Bacteria</taxon>
        <taxon>Bacillati</taxon>
        <taxon>Actinomycetota</taxon>
        <taxon>Actinomycetes</taxon>
        <taxon>Pseudonocardiales</taxon>
        <taxon>Pseudonocardiaceae</taxon>
        <taxon>Amycolatopsis</taxon>
    </lineage>
</organism>
<dbReference type="OrthoDB" id="3630339at2"/>
<evidence type="ECO:0000313" key="2">
    <source>
        <dbReference type="Proteomes" id="UP000242444"/>
    </source>
</evidence>
<dbReference type="RefSeq" id="WP_094862245.1">
    <property type="nucleotide sequence ID" value="NZ_NKYE01000004.1"/>
</dbReference>
<reference evidence="1 2" key="1">
    <citation type="submission" date="2017-07" db="EMBL/GenBank/DDBJ databases">
        <title>Amycolatopsis antarcticus sp. nov., isolated from the surface of an Antarcticus brown macroalga.</title>
        <authorList>
            <person name="Wang J."/>
            <person name="Leiva S."/>
            <person name="Huang J."/>
            <person name="Huang Y."/>
        </authorList>
    </citation>
    <scope>NUCLEOTIDE SEQUENCE [LARGE SCALE GENOMIC DNA]</scope>
    <source>
        <strain evidence="1 2">AU-G6</strain>
    </source>
</reference>
<dbReference type="AlphaFoldDB" id="A0A263D6S2"/>
<sequence length="101" mass="11233">MSTVSPALDRAFWLLRNEIYERLDAADCLIEDFAEWTGAQQERAGQVLDDLVTTIRSVVAEHVADTAGQCVFCADAWPCRTIAVVYRVTTDPERQIATLTA</sequence>
<protein>
    <submittedName>
        <fullName evidence="1">Uncharacterized protein</fullName>
    </submittedName>
</protein>
<comment type="caution">
    <text evidence="1">The sequence shown here is derived from an EMBL/GenBank/DDBJ whole genome shotgun (WGS) entry which is preliminary data.</text>
</comment>
<gene>
    <name evidence="1" type="ORF">CFN78_09460</name>
</gene>
<proteinExistence type="predicted"/>
<dbReference type="Proteomes" id="UP000242444">
    <property type="component" value="Unassembled WGS sequence"/>
</dbReference>
<dbReference type="InParanoid" id="A0A263D6S2"/>
<evidence type="ECO:0000313" key="1">
    <source>
        <dbReference type="EMBL" id="OZM73728.1"/>
    </source>
</evidence>
<accession>A0A263D6S2</accession>
<dbReference type="EMBL" id="NKYE01000004">
    <property type="protein sequence ID" value="OZM73728.1"/>
    <property type="molecule type" value="Genomic_DNA"/>
</dbReference>
<name>A0A263D6S2_9PSEU</name>
<keyword evidence="2" id="KW-1185">Reference proteome</keyword>